<evidence type="ECO:0000256" key="4">
    <source>
        <dbReference type="SAM" id="Phobius"/>
    </source>
</evidence>
<dbReference type="Gene3D" id="1.20.5.1930">
    <property type="match status" value="1"/>
</dbReference>
<dbReference type="GO" id="GO:0000155">
    <property type="term" value="F:phosphorelay sensor kinase activity"/>
    <property type="evidence" value="ECO:0007669"/>
    <property type="project" value="InterPro"/>
</dbReference>
<dbReference type="Pfam" id="PF02518">
    <property type="entry name" value="HATPase_c"/>
    <property type="match status" value="1"/>
</dbReference>
<keyword evidence="1" id="KW-0808">Transferase</keyword>
<dbReference type="InterPro" id="IPR036890">
    <property type="entry name" value="HATPase_C_sf"/>
</dbReference>
<evidence type="ECO:0000313" key="7">
    <source>
        <dbReference type="Proteomes" id="UP000622475"/>
    </source>
</evidence>
<dbReference type="InterPro" id="IPR003594">
    <property type="entry name" value="HATPase_dom"/>
</dbReference>
<keyword evidence="3" id="KW-0902">Two-component regulatory system</keyword>
<keyword evidence="2 6" id="KW-0418">Kinase</keyword>
<proteinExistence type="predicted"/>
<feature type="transmembrane region" description="Helical" evidence="4">
    <location>
        <begin position="16"/>
        <end position="40"/>
    </location>
</feature>
<dbReference type="AlphaFoldDB" id="A0A929L0K9"/>
<organism evidence="6 7">
    <name type="scientific">Mucilaginibacter myungsuensis</name>
    <dbReference type="NCBI Taxonomy" id="649104"/>
    <lineage>
        <taxon>Bacteria</taxon>
        <taxon>Pseudomonadati</taxon>
        <taxon>Bacteroidota</taxon>
        <taxon>Sphingobacteriia</taxon>
        <taxon>Sphingobacteriales</taxon>
        <taxon>Sphingobacteriaceae</taxon>
        <taxon>Mucilaginibacter</taxon>
    </lineage>
</organism>
<sequence length="282" mass="31561">MLNSFVFMGAPGEENILLIVAGTSMFLLLGIFIVSFLFFYQRKRIIHITERDQMKAAYSQEILTTQIEVQDQTLNYISQELHDNIGQVLSFIKLNLGTTPSLDEEKKQRKIDESRDLLAQVIMDLRDLSKSLSFQQIKQYGLFRAMELEVDRVNKSGLMKIDIAIDGDPYPLGEQRELVLFRIFQESMNNALKYAHAINFNISLKYSRDLFNLTMADNGVGFDADIAGGKNGSGLKNIEHRASLIGAKASLTTAPGEGCIVKIDLDPVKQLNLDGTYPNSAG</sequence>
<dbReference type="CDD" id="cd16917">
    <property type="entry name" value="HATPase_UhpB-NarQ-NarX-like"/>
    <property type="match status" value="1"/>
</dbReference>
<dbReference type="InterPro" id="IPR050482">
    <property type="entry name" value="Sensor_HK_TwoCompSys"/>
</dbReference>
<dbReference type="RefSeq" id="WP_194110290.1">
    <property type="nucleotide sequence ID" value="NZ_JADFFL010000002.1"/>
</dbReference>
<feature type="domain" description="Histidine kinase" evidence="5">
    <location>
        <begin position="76"/>
        <end position="269"/>
    </location>
</feature>
<dbReference type="InterPro" id="IPR011712">
    <property type="entry name" value="Sig_transdc_His_kin_sub3_dim/P"/>
</dbReference>
<keyword evidence="7" id="KW-1185">Reference proteome</keyword>
<dbReference type="GO" id="GO:0016020">
    <property type="term" value="C:membrane"/>
    <property type="evidence" value="ECO:0007669"/>
    <property type="project" value="InterPro"/>
</dbReference>
<evidence type="ECO:0000256" key="1">
    <source>
        <dbReference type="ARBA" id="ARBA00022679"/>
    </source>
</evidence>
<dbReference type="Gene3D" id="3.30.565.10">
    <property type="entry name" value="Histidine kinase-like ATPase, C-terminal domain"/>
    <property type="match status" value="1"/>
</dbReference>
<dbReference type="PANTHER" id="PTHR24421">
    <property type="entry name" value="NITRATE/NITRITE SENSOR PROTEIN NARX-RELATED"/>
    <property type="match status" value="1"/>
</dbReference>
<name>A0A929L0K9_9SPHI</name>
<evidence type="ECO:0000256" key="3">
    <source>
        <dbReference type="ARBA" id="ARBA00023012"/>
    </source>
</evidence>
<keyword evidence="4" id="KW-0472">Membrane</keyword>
<gene>
    <name evidence="6" type="ORF">IRJ16_04230</name>
</gene>
<dbReference type="PROSITE" id="PS50109">
    <property type="entry name" value="HIS_KIN"/>
    <property type="match status" value="1"/>
</dbReference>
<comment type="caution">
    <text evidence="6">The sequence shown here is derived from an EMBL/GenBank/DDBJ whole genome shotgun (WGS) entry which is preliminary data.</text>
</comment>
<dbReference type="SUPFAM" id="SSF55874">
    <property type="entry name" value="ATPase domain of HSP90 chaperone/DNA topoisomerase II/histidine kinase"/>
    <property type="match status" value="1"/>
</dbReference>
<keyword evidence="4" id="KW-0812">Transmembrane</keyword>
<reference evidence="6" key="1">
    <citation type="submission" date="2020-10" db="EMBL/GenBank/DDBJ databases">
        <title>Mucilaginibacter mali sp. nov., isolated from rhizosphere soil of apple orchard.</title>
        <authorList>
            <person name="Lee J.-S."/>
            <person name="Kim H.S."/>
            <person name="Kim J.-S."/>
        </authorList>
    </citation>
    <scope>NUCLEOTIDE SEQUENCE</scope>
    <source>
        <strain evidence="6">KCTC 22746</strain>
    </source>
</reference>
<dbReference type="Pfam" id="PF07730">
    <property type="entry name" value="HisKA_3"/>
    <property type="match status" value="1"/>
</dbReference>
<protein>
    <submittedName>
        <fullName evidence="6">Sensor histidine kinase</fullName>
    </submittedName>
</protein>
<accession>A0A929L0K9</accession>
<evidence type="ECO:0000256" key="2">
    <source>
        <dbReference type="ARBA" id="ARBA00022777"/>
    </source>
</evidence>
<keyword evidence="4" id="KW-1133">Transmembrane helix</keyword>
<evidence type="ECO:0000259" key="5">
    <source>
        <dbReference type="PROSITE" id="PS50109"/>
    </source>
</evidence>
<dbReference type="InterPro" id="IPR005467">
    <property type="entry name" value="His_kinase_dom"/>
</dbReference>
<dbReference type="EMBL" id="JADFFL010000002">
    <property type="protein sequence ID" value="MBE9661081.1"/>
    <property type="molecule type" value="Genomic_DNA"/>
</dbReference>
<evidence type="ECO:0000313" key="6">
    <source>
        <dbReference type="EMBL" id="MBE9661081.1"/>
    </source>
</evidence>
<dbReference type="Proteomes" id="UP000622475">
    <property type="component" value="Unassembled WGS sequence"/>
</dbReference>
<dbReference type="GO" id="GO:0046983">
    <property type="term" value="F:protein dimerization activity"/>
    <property type="evidence" value="ECO:0007669"/>
    <property type="project" value="InterPro"/>
</dbReference>